<accession>A0A1B7YQ88</accession>
<dbReference type="GeneID" id="28862009"/>
<dbReference type="Proteomes" id="UP000092177">
    <property type="component" value="Chromosome 2"/>
</dbReference>
<proteinExistence type="predicted"/>
<sequence>MEESFVLVERERQRESRSRGSSIAAESSNTSRRAATIVDFDIANIVDDYRSHTARARRTDNPAHRDTWTTDLGFDGCSAKNRSVVVHYLSRHQTTDPASSLPFGKPPSTSAQAAATPWRPSSPVARPVPAPPLHRPHTHAHTPTTPSQTEAAAETQAPQMSDVKSLAKSLSAHPPDGRHARFHTLTHTHPYKHYATRRQCRAAQRNAPSGRSFPHRTRHCGYARRLDARPSTADVCRSATKGLYPDRWRLACSSSPMTT</sequence>
<dbReference type="VEuPathDB" id="FungiDB:CH63R_02927"/>
<feature type="region of interest" description="Disordered" evidence="1">
    <location>
        <begin position="1"/>
        <end position="31"/>
    </location>
</feature>
<dbReference type="AlphaFoldDB" id="A0A1B7YQ88"/>
<reference evidence="3" key="1">
    <citation type="journal article" date="2017" name="BMC Genomics">
        <title>Gapless genome assembly of Colletotrichum higginsianum reveals chromosome structure and association of transposable elements with secondary metabolite gene clusters.</title>
        <authorList>
            <person name="Dallery J.-F."/>
            <person name="Lapalu N."/>
            <person name="Zampounis A."/>
            <person name="Pigne S."/>
            <person name="Luyten I."/>
            <person name="Amselem J."/>
            <person name="Wittenberg A.H.J."/>
            <person name="Zhou S."/>
            <person name="de Queiroz M.V."/>
            <person name="Robin G.P."/>
            <person name="Auger A."/>
            <person name="Hainaut M."/>
            <person name="Henrissat B."/>
            <person name="Kim K.-T."/>
            <person name="Lee Y.-H."/>
            <person name="Lespinet O."/>
            <person name="Schwartz D.C."/>
            <person name="Thon M.R."/>
            <person name="O'Connell R.J."/>
        </authorList>
    </citation>
    <scope>NUCLEOTIDE SEQUENCE [LARGE SCALE GENOMIC DNA]</scope>
    <source>
        <strain evidence="3">IMI 349063</strain>
    </source>
</reference>
<evidence type="ECO:0000256" key="1">
    <source>
        <dbReference type="SAM" id="MobiDB-lite"/>
    </source>
</evidence>
<dbReference type="KEGG" id="chig:CH63R_02927"/>
<feature type="compositionally biased region" description="Low complexity" evidence="1">
    <location>
        <begin position="141"/>
        <end position="159"/>
    </location>
</feature>
<feature type="region of interest" description="Disordered" evidence="1">
    <location>
        <begin position="94"/>
        <end position="180"/>
    </location>
</feature>
<feature type="compositionally biased region" description="Low complexity" evidence="1">
    <location>
        <begin position="106"/>
        <end position="125"/>
    </location>
</feature>
<feature type="compositionally biased region" description="Basic and acidic residues" evidence="1">
    <location>
        <begin position="8"/>
        <end position="18"/>
    </location>
</feature>
<protein>
    <submittedName>
        <fullName evidence="2">Uncharacterized protein</fullName>
    </submittedName>
</protein>
<comment type="caution">
    <text evidence="2">The sequence shown here is derived from an EMBL/GenBank/DDBJ whole genome shotgun (WGS) entry which is preliminary data.</text>
</comment>
<evidence type="ECO:0000313" key="3">
    <source>
        <dbReference type="Proteomes" id="UP000092177"/>
    </source>
</evidence>
<keyword evidence="3" id="KW-1185">Reference proteome</keyword>
<evidence type="ECO:0000313" key="2">
    <source>
        <dbReference type="EMBL" id="OBR14201.1"/>
    </source>
</evidence>
<name>A0A1B7YQ88_COLHI</name>
<dbReference type="RefSeq" id="XP_018162718.1">
    <property type="nucleotide sequence ID" value="XM_018297902.1"/>
</dbReference>
<gene>
    <name evidence="2" type="ORF">CH63R_02927</name>
</gene>
<organism evidence="2 3">
    <name type="scientific">Colletotrichum higginsianum (strain IMI 349063)</name>
    <name type="common">Crucifer anthracnose fungus</name>
    <dbReference type="NCBI Taxonomy" id="759273"/>
    <lineage>
        <taxon>Eukaryota</taxon>
        <taxon>Fungi</taxon>
        <taxon>Dikarya</taxon>
        <taxon>Ascomycota</taxon>
        <taxon>Pezizomycotina</taxon>
        <taxon>Sordariomycetes</taxon>
        <taxon>Hypocreomycetidae</taxon>
        <taxon>Glomerellales</taxon>
        <taxon>Glomerellaceae</taxon>
        <taxon>Colletotrichum</taxon>
        <taxon>Colletotrichum destructivum species complex</taxon>
    </lineage>
</organism>
<dbReference type="EMBL" id="LTAN01000002">
    <property type="protein sequence ID" value="OBR14201.1"/>
    <property type="molecule type" value="Genomic_DNA"/>
</dbReference>